<protein>
    <recommendedName>
        <fullName evidence="9 12">Cysteine dioxygenase</fullName>
        <ecNumber evidence="3 12">1.13.11.20</ecNumber>
    </recommendedName>
</protein>
<dbReference type="InterPro" id="IPR011051">
    <property type="entry name" value="RmlC_Cupin_sf"/>
</dbReference>
<keyword evidence="7 12" id="KW-0560">Oxidoreductase</keyword>
<keyword evidence="6 12" id="KW-0223">Dioxygenase</keyword>
<dbReference type="GO" id="GO:0019448">
    <property type="term" value="P:L-cysteine catabolic process"/>
    <property type="evidence" value="ECO:0007669"/>
    <property type="project" value="TreeGrafter"/>
</dbReference>
<evidence type="ECO:0000256" key="4">
    <source>
        <dbReference type="ARBA" id="ARBA00022723"/>
    </source>
</evidence>
<evidence type="ECO:0000256" key="8">
    <source>
        <dbReference type="ARBA" id="ARBA00023004"/>
    </source>
</evidence>
<name>A0AAN7YAX5_9PEZI</name>
<accession>A0AAN7YAX5</accession>
<dbReference type="CDD" id="cd10548">
    <property type="entry name" value="cupin_CDO"/>
    <property type="match status" value="1"/>
</dbReference>
<feature type="binding site" evidence="11">
    <location>
        <position position="206"/>
    </location>
    <ligand>
        <name>Fe cation</name>
        <dbReference type="ChEBI" id="CHEBI:24875"/>
        <note>catalytic</note>
    </ligand>
</feature>
<gene>
    <name evidence="13" type="ORF">LTR62_002138</name>
</gene>
<evidence type="ECO:0000256" key="10">
    <source>
        <dbReference type="PIRSR" id="PIRSR610300-50"/>
    </source>
</evidence>
<evidence type="ECO:0000256" key="5">
    <source>
        <dbReference type="ARBA" id="ARBA00022784"/>
    </source>
</evidence>
<keyword evidence="5 10" id="KW-0883">Thioether bond</keyword>
<feature type="binding site" evidence="11">
    <location>
        <position position="124"/>
    </location>
    <ligand>
        <name>Fe cation</name>
        <dbReference type="ChEBI" id="CHEBI:24875"/>
        <note>catalytic</note>
    </ligand>
</feature>
<comment type="caution">
    <text evidence="13">The sequence shown here is derived from an EMBL/GenBank/DDBJ whole genome shotgun (WGS) entry which is preliminary data.</text>
</comment>
<dbReference type="PANTHER" id="PTHR12918:SF1">
    <property type="entry name" value="CYSTEINE DIOXYGENASE TYPE 1"/>
    <property type="match status" value="1"/>
</dbReference>
<proteinExistence type="inferred from homology"/>
<evidence type="ECO:0000256" key="9">
    <source>
        <dbReference type="ARBA" id="ARBA00070673"/>
    </source>
</evidence>
<dbReference type="Gene3D" id="2.60.120.10">
    <property type="entry name" value="Jelly Rolls"/>
    <property type="match status" value="1"/>
</dbReference>
<keyword evidence="8 11" id="KW-0408">Iron</keyword>
<evidence type="ECO:0000313" key="14">
    <source>
        <dbReference type="Proteomes" id="UP001310890"/>
    </source>
</evidence>
<comment type="catalytic activity">
    <reaction evidence="1 12">
        <text>L-cysteine + O2 = 3-sulfino-L-alanine + H(+)</text>
        <dbReference type="Rhea" id="RHEA:20441"/>
        <dbReference type="ChEBI" id="CHEBI:15378"/>
        <dbReference type="ChEBI" id="CHEBI:15379"/>
        <dbReference type="ChEBI" id="CHEBI:35235"/>
        <dbReference type="ChEBI" id="CHEBI:61085"/>
        <dbReference type="EC" id="1.13.11.20"/>
    </reaction>
</comment>
<evidence type="ECO:0000256" key="3">
    <source>
        <dbReference type="ARBA" id="ARBA00013133"/>
    </source>
</evidence>
<evidence type="ECO:0000256" key="2">
    <source>
        <dbReference type="ARBA" id="ARBA00006622"/>
    </source>
</evidence>
<comment type="similarity">
    <text evidence="2 12">Belongs to the cysteine dioxygenase family.</text>
</comment>
<dbReference type="Pfam" id="PF05995">
    <property type="entry name" value="CDO_I"/>
    <property type="match status" value="2"/>
</dbReference>
<evidence type="ECO:0000256" key="12">
    <source>
        <dbReference type="RuleBase" id="RU366010"/>
    </source>
</evidence>
<comment type="cofactor">
    <cofactor evidence="12">
        <name>Fe cation</name>
        <dbReference type="ChEBI" id="CHEBI:24875"/>
    </cofactor>
    <text evidence="12">Binds 1 Fe cation per subunit.</text>
</comment>
<evidence type="ECO:0000313" key="13">
    <source>
        <dbReference type="EMBL" id="KAK5105796.1"/>
    </source>
</evidence>
<dbReference type="PANTHER" id="PTHR12918">
    <property type="entry name" value="CYSTEINE DIOXYGENASE"/>
    <property type="match status" value="1"/>
</dbReference>
<organism evidence="13 14">
    <name type="scientific">Meristemomyces frigidus</name>
    <dbReference type="NCBI Taxonomy" id="1508187"/>
    <lineage>
        <taxon>Eukaryota</taxon>
        <taxon>Fungi</taxon>
        <taxon>Dikarya</taxon>
        <taxon>Ascomycota</taxon>
        <taxon>Pezizomycotina</taxon>
        <taxon>Dothideomycetes</taxon>
        <taxon>Dothideomycetidae</taxon>
        <taxon>Mycosphaerellales</taxon>
        <taxon>Teratosphaeriaceae</taxon>
        <taxon>Meristemomyces</taxon>
    </lineage>
</organism>
<evidence type="ECO:0000256" key="1">
    <source>
        <dbReference type="ARBA" id="ARBA00000629"/>
    </source>
</evidence>
<dbReference type="GO" id="GO:0017172">
    <property type="term" value="F:cysteine dioxygenase activity"/>
    <property type="evidence" value="ECO:0007669"/>
    <property type="project" value="UniProtKB-UniRule"/>
</dbReference>
<dbReference type="AlphaFoldDB" id="A0AAN7YAX5"/>
<feature type="binding site" evidence="11">
    <location>
        <position position="122"/>
    </location>
    <ligand>
        <name>Fe cation</name>
        <dbReference type="ChEBI" id="CHEBI:24875"/>
        <note>catalytic</note>
    </ligand>
</feature>
<dbReference type="InterPro" id="IPR010300">
    <property type="entry name" value="CDO_1"/>
</dbReference>
<dbReference type="EMBL" id="JAVRRL010000153">
    <property type="protein sequence ID" value="KAK5105796.1"/>
    <property type="molecule type" value="Genomic_DNA"/>
</dbReference>
<dbReference type="EC" id="1.13.11.20" evidence="3 12"/>
<dbReference type="GO" id="GO:0008198">
    <property type="term" value="F:ferrous iron binding"/>
    <property type="evidence" value="ECO:0007669"/>
    <property type="project" value="TreeGrafter"/>
</dbReference>
<dbReference type="SUPFAM" id="SSF51182">
    <property type="entry name" value="RmlC-like cupins"/>
    <property type="match status" value="1"/>
</dbReference>
<feature type="cross-link" description="3'-(S-cysteinyl)-tyrosine (Cys-Tyr)" evidence="10">
    <location>
        <begin position="129"/>
        <end position="223"/>
    </location>
</feature>
<evidence type="ECO:0000256" key="7">
    <source>
        <dbReference type="ARBA" id="ARBA00023002"/>
    </source>
</evidence>
<dbReference type="FunFam" id="2.60.120.10:FF:000189">
    <property type="entry name" value="Cysteine dioxygenase"/>
    <property type="match status" value="1"/>
</dbReference>
<dbReference type="Proteomes" id="UP001310890">
    <property type="component" value="Unassembled WGS sequence"/>
</dbReference>
<keyword evidence="4 11" id="KW-0479">Metal-binding</keyword>
<evidence type="ECO:0000256" key="11">
    <source>
        <dbReference type="PIRSR" id="PIRSR610300-51"/>
    </source>
</evidence>
<sequence>MDTTNVSLHTQTEDTVPLVSETCAPSPQDSARNSVDFIDGFHKLINDINDILGPSNGIDSDDVDVEELKAVMRVYNGEDTEWQKYAFADLSRPYTRNLVDRGNGKSNLLILVWTPGKSSPIHDHANAHCVMRILKGSLTETIYNWPCQHSSNPVLCATSPSSLYPSPVHTCSSITNPEPGHGLTVKQTTMYGEGEVTYMSDRLGLHRVGNAAEGEVAVSLHLYTPPNAANHGCHVFNEQTGLKSKVQQCHFYSELGVRTT</sequence>
<evidence type="ECO:0000256" key="6">
    <source>
        <dbReference type="ARBA" id="ARBA00022964"/>
    </source>
</evidence>
<reference evidence="13" key="1">
    <citation type="submission" date="2023-08" db="EMBL/GenBank/DDBJ databases">
        <title>Black Yeasts Isolated from many extreme environments.</title>
        <authorList>
            <person name="Coleine C."/>
            <person name="Stajich J.E."/>
            <person name="Selbmann L."/>
        </authorList>
    </citation>
    <scope>NUCLEOTIDE SEQUENCE</scope>
    <source>
        <strain evidence="13">CCFEE 5401</strain>
    </source>
</reference>
<dbReference type="InterPro" id="IPR014710">
    <property type="entry name" value="RmlC-like_jellyroll"/>
</dbReference>